<dbReference type="Proteomes" id="UP001476798">
    <property type="component" value="Unassembled WGS sequence"/>
</dbReference>
<dbReference type="PANTHER" id="PTHR45817">
    <property type="entry name" value="LYSYL OXIDASE-LIKE-RELATED"/>
    <property type="match status" value="1"/>
</dbReference>
<dbReference type="PROSITE" id="PS50287">
    <property type="entry name" value="SRCR_2"/>
    <property type="match status" value="1"/>
</dbReference>
<evidence type="ECO:0000256" key="2">
    <source>
        <dbReference type="PROSITE-ProRule" id="PRU00196"/>
    </source>
</evidence>
<feature type="domain" description="SRCR" evidence="3">
    <location>
        <begin position="65"/>
        <end position="114"/>
    </location>
</feature>
<comment type="caution">
    <text evidence="4">The sequence shown here is derived from an EMBL/GenBank/DDBJ whole genome shotgun (WGS) entry which is preliminary data.</text>
</comment>
<evidence type="ECO:0000256" key="1">
    <source>
        <dbReference type="ARBA" id="ARBA00023157"/>
    </source>
</evidence>
<feature type="non-terminal residue" evidence="4">
    <location>
        <position position="1"/>
    </location>
</feature>
<evidence type="ECO:0000313" key="5">
    <source>
        <dbReference type="Proteomes" id="UP001476798"/>
    </source>
</evidence>
<reference evidence="4 5" key="1">
    <citation type="submission" date="2021-06" db="EMBL/GenBank/DDBJ databases">
        <authorList>
            <person name="Palmer J.M."/>
        </authorList>
    </citation>
    <scope>NUCLEOTIDE SEQUENCE [LARGE SCALE GENOMIC DNA]</scope>
    <source>
        <strain evidence="4 5">GA_2019</strain>
        <tissue evidence="4">Muscle</tissue>
    </source>
</reference>
<dbReference type="EMBL" id="JAHRIO010081575">
    <property type="protein sequence ID" value="MEQ2185491.1"/>
    <property type="molecule type" value="Genomic_DNA"/>
</dbReference>
<dbReference type="InterPro" id="IPR050912">
    <property type="entry name" value="LOX-like_protein"/>
</dbReference>
<evidence type="ECO:0000313" key="4">
    <source>
        <dbReference type="EMBL" id="MEQ2185491.1"/>
    </source>
</evidence>
<comment type="caution">
    <text evidence="2">Lacks conserved residue(s) required for the propagation of feature annotation.</text>
</comment>
<gene>
    <name evidence="4" type="ORF">GOODEAATRI_018711</name>
</gene>
<sequence>LSRVNRCLVCTVGLQPDSIMLTVICDKLLSYFQAIPQIKTNVLLIRCLIKEILTTVMPINIVEDVRIRATYTHRKKIPITEGFVEVKDGGKWRQICNEEWSEMNSRVICGMYGFPSEKPFNLRPYK</sequence>
<dbReference type="SUPFAM" id="SSF56487">
    <property type="entry name" value="SRCR-like"/>
    <property type="match status" value="1"/>
</dbReference>
<dbReference type="Gene3D" id="3.10.250.10">
    <property type="entry name" value="SRCR-like domain"/>
    <property type="match status" value="1"/>
</dbReference>
<proteinExistence type="predicted"/>
<keyword evidence="5" id="KW-1185">Reference proteome</keyword>
<evidence type="ECO:0000259" key="3">
    <source>
        <dbReference type="PROSITE" id="PS50287"/>
    </source>
</evidence>
<dbReference type="InterPro" id="IPR001190">
    <property type="entry name" value="SRCR"/>
</dbReference>
<protein>
    <recommendedName>
        <fullName evidence="3">SRCR domain-containing protein</fullName>
    </recommendedName>
</protein>
<keyword evidence="1" id="KW-1015">Disulfide bond</keyword>
<dbReference type="Pfam" id="PF00530">
    <property type="entry name" value="SRCR"/>
    <property type="match status" value="1"/>
</dbReference>
<organism evidence="4 5">
    <name type="scientific">Goodea atripinnis</name>
    <dbReference type="NCBI Taxonomy" id="208336"/>
    <lineage>
        <taxon>Eukaryota</taxon>
        <taxon>Metazoa</taxon>
        <taxon>Chordata</taxon>
        <taxon>Craniata</taxon>
        <taxon>Vertebrata</taxon>
        <taxon>Euteleostomi</taxon>
        <taxon>Actinopterygii</taxon>
        <taxon>Neopterygii</taxon>
        <taxon>Teleostei</taxon>
        <taxon>Neoteleostei</taxon>
        <taxon>Acanthomorphata</taxon>
        <taxon>Ovalentaria</taxon>
        <taxon>Atherinomorphae</taxon>
        <taxon>Cyprinodontiformes</taxon>
        <taxon>Goodeidae</taxon>
        <taxon>Goodea</taxon>
    </lineage>
</organism>
<dbReference type="PANTHER" id="PTHR45817:SF1">
    <property type="entry name" value="LYSYL OXIDASE HOMOLOG 2"/>
    <property type="match status" value="1"/>
</dbReference>
<dbReference type="InterPro" id="IPR036772">
    <property type="entry name" value="SRCR-like_dom_sf"/>
</dbReference>
<accession>A0ABV0PPS6</accession>
<name>A0ABV0PPS6_9TELE</name>